<protein>
    <submittedName>
        <fullName evidence="1">Uncharacterized protein</fullName>
    </submittedName>
</protein>
<dbReference type="EMBL" id="CP163435">
    <property type="protein sequence ID" value="XDQ24564.1"/>
    <property type="molecule type" value="Genomic_DNA"/>
</dbReference>
<dbReference type="AlphaFoldDB" id="A0AB39P2J3"/>
<organism evidence="1">
    <name type="scientific">Streptomyces sp. R21</name>
    <dbReference type="NCBI Taxonomy" id="3238627"/>
    <lineage>
        <taxon>Bacteria</taxon>
        <taxon>Bacillati</taxon>
        <taxon>Actinomycetota</taxon>
        <taxon>Actinomycetes</taxon>
        <taxon>Kitasatosporales</taxon>
        <taxon>Streptomycetaceae</taxon>
        <taxon>Streptomyces</taxon>
    </lineage>
</organism>
<gene>
    <name evidence="1" type="ORF">AB5J56_07675</name>
</gene>
<evidence type="ECO:0000313" key="1">
    <source>
        <dbReference type="EMBL" id="XDQ24564.1"/>
    </source>
</evidence>
<accession>A0AB39P2J3</accession>
<reference evidence="1" key="1">
    <citation type="submission" date="2024-07" db="EMBL/GenBank/DDBJ databases">
        <authorList>
            <person name="Yu S.T."/>
        </authorList>
    </citation>
    <scope>NUCLEOTIDE SEQUENCE</scope>
    <source>
        <strain evidence="1">R21</strain>
    </source>
</reference>
<dbReference type="RefSeq" id="WP_369231326.1">
    <property type="nucleotide sequence ID" value="NZ_CP163435.1"/>
</dbReference>
<proteinExistence type="predicted"/>
<sequence length="74" mass="7749">MAAQLHLFPYADGIPSTEIEVANRSRSPPAAMAAMSWVALTANALGPASGLLTRAVLHRPHGAVERKSFVPAAE</sequence>
<name>A0AB39P2J3_9ACTN</name>